<keyword evidence="3 8" id="KW-0328">Glycosyltransferase</keyword>
<dbReference type="Proteomes" id="UP001443914">
    <property type="component" value="Unassembled WGS sequence"/>
</dbReference>
<reference evidence="9" key="1">
    <citation type="submission" date="2024-03" db="EMBL/GenBank/DDBJ databases">
        <title>WGS assembly of Saponaria officinalis var. Norfolk2.</title>
        <authorList>
            <person name="Jenkins J."/>
            <person name="Shu S."/>
            <person name="Grimwood J."/>
            <person name="Barry K."/>
            <person name="Goodstein D."/>
            <person name="Schmutz J."/>
            <person name="Leebens-Mack J."/>
            <person name="Osbourn A."/>
        </authorList>
    </citation>
    <scope>NUCLEOTIDE SEQUENCE [LARGE SCALE GENOMIC DNA]</scope>
    <source>
        <strain evidence="9">JIC</strain>
    </source>
</reference>
<dbReference type="GO" id="GO:0016020">
    <property type="term" value="C:membrane"/>
    <property type="evidence" value="ECO:0007669"/>
    <property type="project" value="UniProtKB-SubCell"/>
</dbReference>
<keyword evidence="10" id="KW-1185">Reference proteome</keyword>
<dbReference type="PANTHER" id="PTHR21461">
    <property type="entry name" value="GLYCOSYLTRANSFERASE FAMILY 92 PROTEIN"/>
    <property type="match status" value="1"/>
</dbReference>
<evidence type="ECO:0000256" key="4">
    <source>
        <dbReference type="ARBA" id="ARBA00022679"/>
    </source>
</evidence>
<evidence type="ECO:0000256" key="7">
    <source>
        <dbReference type="ARBA" id="ARBA00023136"/>
    </source>
</evidence>
<dbReference type="GO" id="GO:0005737">
    <property type="term" value="C:cytoplasm"/>
    <property type="evidence" value="ECO:0007669"/>
    <property type="project" value="TreeGrafter"/>
</dbReference>
<dbReference type="InterPro" id="IPR029044">
    <property type="entry name" value="Nucleotide-diphossugar_trans"/>
</dbReference>
<evidence type="ECO:0000256" key="3">
    <source>
        <dbReference type="ARBA" id="ARBA00022676"/>
    </source>
</evidence>
<dbReference type="Pfam" id="PF01697">
    <property type="entry name" value="Glyco_transf_92"/>
    <property type="match status" value="1"/>
</dbReference>
<evidence type="ECO:0000256" key="1">
    <source>
        <dbReference type="ARBA" id="ARBA00004167"/>
    </source>
</evidence>
<dbReference type="EC" id="2.4.1.-" evidence="8"/>
<evidence type="ECO:0000313" key="9">
    <source>
        <dbReference type="EMBL" id="KAK9677361.1"/>
    </source>
</evidence>
<evidence type="ECO:0000256" key="8">
    <source>
        <dbReference type="RuleBase" id="RU366017"/>
    </source>
</evidence>
<dbReference type="InterPro" id="IPR008166">
    <property type="entry name" value="Glyco_transf_92"/>
</dbReference>
<keyword evidence="7" id="KW-0472">Membrane</keyword>
<accession>A0AAW1HLV5</accession>
<dbReference type="SUPFAM" id="SSF53448">
    <property type="entry name" value="Nucleotide-diphospho-sugar transferases"/>
    <property type="match status" value="1"/>
</dbReference>
<proteinExistence type="inferred from homology"/>
<evidence type="ECO:0000256" key="2">
    <source>
        <dbReference type="ARBA" id="ARBA00007647"/>
    </source>
</evidence>
<name>A0AAW1HLV5_SAPOF</name>
<dbReference type="GO" id="GO:0016757">
    <property type="term" value="F:glycosyltransferase activity"/>
    <property type="evidence" value="ECO:0007669"/>
    <property type="project" value="UniProtKB-UniRule"/>
</dbReference>
<evidence type="ECO:0000256" key="5">
    <source>
        <dbReference type="ARBA" id="ARBA00022692"/>
    </source>
</evidence>
<keyword evidence="4 8" id="KW-0808">Transferase</keyword>
<comment type="similarity">
    <text evidence="2 8">Belongs to the glycosyltransferase 92 family.</text>
</comment>
<evidence type="ECO:0000256" key="6">
    <source>
        <dbReference type="ARBA" id="ARBA00022989"/>
    </source>
</evidence>
<dbReference type="PANTHER" id="PTHR21461:SF16">
    <property type="entry name" value="GLYCOSYLTRANSFERASE FAMILY 92 PROTEIN RCOM_0530710"/>
    <property type="match status" value="1"/>
</dbReference>
<dbReference type="EMBL" id="JBDFQZ010000011">
    <property type="protein sequence ID" value="KAK9677361.1"/>
    <property type="molecule type" value="Genomic_DNA"/>
</dbReference>
<gene>
    <name evidence="9" type="ORF">RND81_11G138600</name>
</gene>
<keyword evidence="6" id="KW-1133">Transmembrane helix</keyword>
<organism evidence="9 10">
    <name type="scientific">Saponaria officinalis</name>
    <name type="common">Common soapwort</name>
    <name type="synonym">Lychnis saponaria</name>
    <dbReference type="NCBI Taxonomy" id="3572"/>
    <lineage>
        <taxon>Eukaryota</taxon>
        <taxon>Viridiplantae</taxon>
        <taxon>Streptophyta</taxon>
        <taxon>Embryophyta</taxon>
        <taxon>Tracheophyta</taxon>
        <taxon>Spermatophyta</taxon>
        <taxon>Magnoliopsida</taxon>
        <taxon>eudicotyledons</taxon>
        <taxon>Gunneridae</taxon>
        <taxon>Pentapetalae</taxon>
        <taxon>Caryophyllales</taxon>
        <taxon>Caryophyllaceae</taxon>
        <taxon>Caryophylleae</taxon>
        <taxon>Saponaria</taxon>
    </lineage>
</organism>
<protein>
    <recommendedName>
        <fullName evidence="8">Glycosyltransferase family 92 protein</fullName>
        <ecNumber evidence="8">2.4.1.-</ecNumber>
    </recommendedName>
</protein>
<comment type="caution">
    <text evidence="9">The sequence shown here is derived from an EMBL/GenBank/DDBJ whole genome shotgun (WGS) entry which is preliminary data.</text>
</comment>
<keyword evidence="5" id="KW-0812">Transmembrane</keyword>
<comment type="subcellular location">
    <subcellularLocation>
        <location evidence="1">Membrane</location>
        <topology evidence="1">Single-pass membrane protein</topology>
    </subcellularLocation>
</comment>
<dbReference type="AlphaFoldDB" id="A0AAW1HLV5"/>
<evidence type="ECO:0000313" key="10">
    <source>
        <dbReference type="Proteomes" id="UP001443914"/>
    </source>
</evidence>
<sequence length="571" mass="65475">MDTNKQFVRILQSKKSFLLFFLFIFLIVFPILKFETTKVFFQNSNDVKEKLYFPFIVESNSVEKPIELIIENTVSFPDFVLVILTTDADVSVFQNVAENRIDCFYQKHESDRRIVYPSLSVDGYDGGGSRWIVRCPLPPPTHSGSVRLEVKTDTVTGFDWVVRMKGNQTVMSWGNMLAYEASFDGDATVAVFVKGLGLNGEIKSDPSQFTCRFGKDFALVTKAVTAAQEVIRCPLPQGLTQSGISENGEEIQVTVERAIESKVRGRDSIVPSIAKLHKNKNNYNYNDNAYKHELCACTMVWNQAGFIREWIMYHGWLGIQRWFLYDNNSDDELKEVISDLNLENYNVSRHAWPWIKSQEAGFAHCLLRARDQCEWVAFFDVDEFYNIPTSNLGNNALHDLVHNISTSSPLTGQIRIDCFNFGPSGLKVSPSEGVALGYTCRLKGNVRHKSILRPEAVDESLLNRIHHFELKTGFAQRSLPHKIAMINHYKYQVWNVFKAKFVRRVSAYVTDWQEKTNEESNDRTPGLGTEAIEPEDWHLRFCQVWDTRLKDFILANLVDPNTNLLPWQRST</sequence>